<keyword evidence="1" id="KW-0547">Nucleotide-binding</keyword>
<evidence type="ECO:0000313" key="5">
    <source>
        <dbReference type="Proteomes" id="UP001155027"/>
    </source>
</evidence>
<dbReference type="PANTHER" id="PTHR12169">
    <property type="entry name" value="ATPASE N2B"/>
    <property type="match status" value="1"/>
</dbReference>
<dbReference type="GO" id="GO:0005524">
    <property type="term" value="F:ATP binding"/>
    <property type="evidence" value="ECO:0007669"/>
    <property type="project" value="UniProtKB-KW"/>
</dbReference>
<comment type="caution">
    <text evidence="3">The sequence shown here is derived from an EMBL/GenBank/DDBJ whole genome shotgun (WGS) entry which is preliminary data.</text>
</comment>
<dbReference type="GO" id="GO:0051301">
    <property type="term" value="P:cell division"/>
    <property type="evidence" value="ECO:0007669"/>
    <property type="project" value="UniProtKB-KW"/>
</dbReference>
<protein>
    <submittedName>
        <fullName evidence="3">Cell division protein ZapE</fullName>
    </submittedName>
</protein>
<dbReference type="AlphaFoldDB" id="A0A9X2PZ65"/>
<keyword evidence="3" id="KW-0132">Cell division</keyword>
<dbReference type="Proteomes" id="UP001155027">
    <property type="component" value="Unassembled WGS sequence"/>
</dbReference>
<evidence type="ECO:0000256" key="2">
    <source>
        <dbReference type="ARBA" id="ARBA00022840"/>
    </source>
</evidence>
<dbReference type="Gene3D" id="3.40.50.300">
    <property type="entry name" value="P-loop containing nucleotide triphosphate hydrolases"/>
    <property type="match status" value="1"/>
</dbReference>
<accession>A0A9X2PZ65</accession>
<dbReference type="InterPro" id="IPR005654">
    <property type="entry name" value="ATPase_AFG1-like"/>
</dbReference>
<keyword evidence="2" id="KW-0067">ATP-binding</keyword>
<dbReference type="InterPro" id="IPR027417">
    <property type="entry name" value="P-loop_NTPase"/>
</dbReference>
<dbReference type="GO" id="GO:0016887">
    <property type="term" value="F:ATP hydrolysis activity"/>
    <property type="evidence" value="ECO:0007669"/>
    <property type="project" value="InterPro"/>
</dbReference>
<gene>
    <name evidence="3" type="ORF">GGP71_002113</name>
    <name evidence="4" type="ORF">GGQ01_000651</name>
</gene>
<organism evidence="3 5">
    <name type="scientific">Salinibacter ruber</name>
    <dbReference type="NCBI Taxonomy" id="146919"/>
    <lineage>
        <taxon>Bacteria</taxon>
        <taxon>Pseudomonadati</taxon>
        <taxon>Rhodothermota</taxon>
        <taxon>Rhodothermia</taxon>
        <taxon>Rhodothermales</taxon>
        <taxon>Salinibacteraceae</taxon>
        <taxon>Salinibacter</taxon>
    </lineage>
</organism>
<dbReference type="Pfam" id="PF03969">
    <property type="entry name" value="AFG1_ATPase"/>
    <property type="match status" value="1"/>
</dbReference>
<reference evidence="3" key="1">
    <citation type="submission" date="2022-08" db="EMBL/GenBank/DDBJ databases">
        <title>Genomic Encyclopedia of Type Strains, Phase V (KMG-V): Genome sequencing to study the core and pangenomes of soil and plant-associated prokaryotes.</title>
        <authorList>
            <person name="Whitman W."/>
        </authorList>
    </citation>
    <scope>NUCLEOTIDE SEQUENCE</scope>
    <source>
        <strain evidence="3">0</strain>
        <strain evidence="4">SP3012</strain>
    </source>
</reference>
<sequence>MTLTLPERFRDATFESYEPQTPSQAEALRVARAFVAELRRTPSWAERLRALLGVGDERLPQGLYLVGPAGTGKTHLLAATCNALMPERACAFLHSSTLFRQTEPPDAFAHRLADQYAVCCLDEVEIDDPANEMRLAGVMKTLAARDVPLLATSNVAPGEYLATQLGDGRVQRFLRTEVRDAYRVVGVRGDDYRRTRAVEQSGRGWVGPPDATQRAMRQARADASGAARWWTFADLRRATTDTAHTDLIEDLVGLDHLFIEGVAIADTDDAFRLLRVVDALYLHEDAPRLYFTAARPPDDWFDPDRHAGLARAVAEKFDRTVSRLHALCQIRPVEQKEAGQA</sequence>
<dbReference type="PANTHER" id="PTHR12169:SF6">
    <property type="entry name" value="AFG1-LIKE ATPASE"/>
    <property type="match status" value="1"/>
</dbReference>
<evidence type="ECO:0000256" key="1">
    <source>
        <dbReference type="ARBA" id="ARBA00022741"/>
    </source>
</evidence>
<dbReference type="RefSeq" id="WP_183990644.1">
    <property type="nucleotide sequence ID" value="NZ_JACIFG010000005.1"/>
</dbReference>
<proteinExistence type="predicted"/>
<dbReference type="GO" id="GO:0005737">
    <property type="term" value="C:cytoplasm"/>
    <property type="evidence" value="ECO:0007669"/>
    <property type="project" value="TreeGrafter"/>
</dbReference>
<dbReference type="Proteomes" id="UP001155040">
    <property type="component" value="Unassembled WGS sequence"/>
</dbReference>
<dbReference type="SUPFAM" id="SSF52540">
    <property type="entry name" value="P-loop containing nucleoside triphosphate hydrolases"/>
    <property type="match status" value="1"/>
</dbReference>
<dbReference type="EMBL" id="JANUAU010000006">
    <property type="protein sequence ID" value="MCS3678183.1"/>
    <property type="molecule type" value="Genomic_DNA"/>
</dbReference>
<evidence type="ECO:0000313" key="4">
    <source>
        <dbReference type="EMBL" id="MCS4035603.1"/>
    </source>
</evidence>
<evidence type="ECO:0000313" key="3">
    <source>
        <dbReference type="EMBL" id="MCS3678183.1"/>
    </source>
</evidence>
<dbReference type="EMBL" id="JANUBF010000003">
    <property type="protein sequence ID" value="MCS4035603.1"/>
    <property type="molecule type" value="Genomic_DNA"/>
</dbReference>
<keyword evidence="3" id="KW-0131">Cell cycle</keyword>
<name>A0A9X2PZ65_9BACT</name>